<evidence type="ECO:0000313" key="1">
    <source>
        <dbReference type="EMBL" id="SFQ27844.1"/>
    </source>
</evidence>
<dbReference type="Pfam" id="PF01527">
    <property type="entry name" value="HTH_Tnp_1"/>
    <property type="match status" value="2"/>
</dbReference>
<dbReference type="PANTHER" id="PTHR33795:SF1">
    <property type="entry name" value="INSERTION ELEMENT IS150 PROTEIN INSJ"/>
    <property type="match status" value="1"/>
</dbReference>
<dbReference type="OrthoDB" id="9797531at2"/>
<dbReference type="RefSeq" id="WP_074890751.1">
    <property type="nucleotide sequence ID" value="NZ_FOXO01000029.1"/>
</dbReference>
<dbReference type="SUPFAM" id="SSF48295">
    <property type="entry name" value="TrpR-like"/>
    <property type="match status" value="2"/>
</dbReference>
<dbReference type="SUPFAM" id="SSF46689">
    <property type="entry name" value="Homeodomain-like"/>
    <property type="match status" value="1"/>
</dbReference>
<organism evidence="1 2">
    <name type="scientific">Butyrivibrio proteoclasticus</name>
    <dbReference type="NCBI Taxonomy" id="43305"/>
    <lineage>
        <taxon>Bacteria</taxon>
        <taxon>Bacillati</taxon>
        <taxon>Bacillota</taxon>
        <taxon>Clostridia</taxon>
        <taxon>Lachnospirales</taxon>
        <taxon>Lachnospiraceae</taxon>
        <taxon>Butyrivibrio</taxon>
    </lineage>
</organism>
<reference evidence="2" key="1">
    <citation type="submission" date="2016-10" db="EMBL/GenBank/DDBJ databases">
        <authorList>
            <person name="Varghese N."/>
            <person name="Submissions S."/>
        </authorList>
    </citation>
    <scope>NUCLEOTIDE SEQUENCE [LARGE SCALE GENOMIC DNA]</scope>
    <source>
        <strain evidence="2">P18</strain>
    </source>
</reference>
<protein>
    <submittedName>
        <fullName evidence="1">Transposase and inactivated derivatives</fullName>
    </submittedName>
</protein>
<keyword evidence="2" id="KW-1185">Reference proteome</keyword>
<dbReference type="AlphaFoldDB" id="A0A1I5X7C8"/>
<evidence type="ECO:0000313" key="2">
    <source>
        <dbReference type="Proteomes" id="UP000182624"/>
    </source>
</evidence>
<dbReference type="Proteomes" id="UP000182624">
    <property type="component" value="Unassembled WGS sequence"/>
</dbReference>
<gene>
    <name evidence="1" type="ORF">SAMN04487928_1292</name>
</gene>
<dbReference type="PANTHER" id="PTHR33795">
    <property type="entry name" value="INSERTION ELEMENT IS150 PROTEIN INSJ"/>
    <property type="match status" value="1"/>
</dbReference>
<dbReference type="InterPro" id="IPR010921">
    <property type="entry name" value="Trp_repressor/repl_initiator"/>
</dbReference>
<dbReference type="InterPro" id="IPR002514">
    <property type="entry name" value="Transposase_8"/>
</dbReference>
<dbReference type="InterPro" id="IPR009057">
    <property type="entry name" value="Homeodomain-like_sf"/>
</dbReference>
<dbReference type="InterPro" id="IPR052057">
    <property type="entry name" value="IS150/IS1296_orfA-like"/>
</dbReference>
<dbReference type="GO" id="GO:0043565">
    <property type="term" value="F:sequence-specific DNA binding"/>
    <property type="evidence" value="ECO:0007669"/>
    <property type="project" value="InterPro"/>
</dbReference>
<dbReference type="InterPro" id="IPR036388">
    <property type="entry name" value="WH-like_DNA-bd_sf"/>
</dbReference>
<name>A0A1I5X7C8_9FIRM</name>
<dbReference type="EMBL" id="FOXO01000029">
    <property type="protein sequence ID" value="SFQ27844.1"/>
    <property type="molecule type" value="Genomic_DNA"/>
</dbReference>
<proteinExistence type="predicted"/>
<accession>A0A1I5X7C8</accession>
<dbReference type="Gene3D" id="1.10.10.10">
    <property type="entry name" value="Winged helix-like DNA-binding domain superfamily/Winged helix DNA-binding domain"/>
    <property type="match status" value="2"/>
</dbReference>
<sequence>MSKYSAETKIAACKDYLSGQFTHKEVCQKYGITFNETVVKSMLNEWVPRYLQSGEAAFLKPKGNKDYSAEYKMKAVKEYLDGKGSLIEIAAKYNIPSKATLSNWVKDYTENKELKDYHPHGTLYTDESKRFVSAMERKEITQYCFNHGLDYKGTAAHFNISYAQVYGWCKRSKLMKSHKN</sequence>